<dbReference type="InterPro" id="IPR002885">
    <property type="entry name" value="PPR_rpt"/>
</dbReference>
<keyword evidence="5" id="KW-1185">Reference proteome</keyword>
<keyword evidence="3" id="KW-1133">Transmembrane helix</keyword>
<keyword evidence="3" id="KW-0812">Transmembrane</keyword>
<evidence type="ECO:0000256" key="2">
    <source>
        <dbReference type="PROSITE-ProRule" id="PRU00708"/>
    </source>
</evidence>
<proteinExistence type="inferred from homology"/>
<evidence type="ECO:0000313" key="4">
    <source>
        <dbReference type="EMBL" id="ETO26093.1"/>
    </source>
</evidence>
<comment type="caution">
    <text evidence="4">The sequence shown here is derived from an EMBL/GenBank/DDBJ whole genome shotgun (WGS) entry which is preliminary data.</text>
</comment>
<dbReference type="EMBL" id="ASPP01008093">
    <property type="protein sequence ID" value="ETO26093.1"/>
    <property type="molecule type" value="Genomic_DNA"/>
</dbReference>
<keyword evidence="3" id="KW-0472">Membrane</keyword>
<protein>
    <recommendedName>
        <fullName evidence="6">Pentacotripeptide-repeat region of PRORP domain-containing protein</fullName>
    </recommendedName>
</protein>
<name>X6NJI9_RETFI</name>
<evidence type="ECO:0008006" key="6">
    <source>
        <dbReference type="Google" id="ProtNLM"/>
    </source>
</evidence>
<dbReference type="Pfam" id="PF13812">
    <property type="entry name" value="PPR_3"/>
    <property type="match status" value="1"/>
</dbReference>
<evidence type="ECO:0000256" key="3">
    <source>
        <dbReference type="SAM" id="Phobius"/>
    </source>
</evidence>
<dbReference type="NCBIfam" id="TIGR00756">
    <property type="entry name" value="PPR"/>
    <property type="match status" value="1"/>
</dbReference>
<comment type="similarity">
    <text evidence="1">Belongs to the PPR family. P subfamily.</text>
</comment>
<sequence>DVLSPDPRAIVENTDKHLEQYPIEEDLFFEQTKMPQDRIESWNLLLDAQIYHSHYKNLATTIDGMKKRNEEFLKVLETYKRLQSQTTLRHHNDMIEEYDPLLQYYQQQSKRDPSLLLDTDKRRIRELNQLKDDTVLMKPNLETYHLLLKAAAYHCNPDICTDVLREMGNDGYNPSQQSYCYLAQAYTRKGLPKDAHNILNYLKATTPHHRVDVEMYNSVIEGYIKKKEARNALKLFDQMMQIDGEHPNSNTYSIMMGYYKLVNFIFIFYFFF</sequence>
<dbReference type="SUPFAM" id="SSF48452">
    <property type="entry name" value="TPR-like"/>
    <property type="match status" value="1"/>
</dbReference>
<dbReference type="PROSITE" id="PS51375">
    <property type="entry name" value="PPR"/>
    <property type="match status" value="1"/>
</dbReference>
<evidence type="ECO:0000256" key="1">
    <source>
        <dbReference type="ARBA" id="ARBA00007626"/>
    </source>
</evidence>
<gene>
    <name evidence="4" type="ORF">RFI_11044</name>
</gene>
<reference evidence="4 5" key="1">
    <citation type="journal article" date="2013" name="Curr. Biol.">
        <title>The Genome of the Foraminiferan Reticulomyxa filosa.</title>
        <authorList>
            <person name="Glockner G."/>
            <person name="Hulsmann N."/>
            <person name="Schleicher M."/>
            <person name="Noegel A.A."/>
            <person name="Eichinger L."/>
            <person name="Gallinger C."/>
            <person name="Pawlowski J."/>
            <person name="Sierra R."/>
            <person name="Euteneuer U."/>
            <person name="Pillet L."/>
            <person name="Moustafa A."/>
            <person name="Platzer M."/>
            <person name="Groth M."/>
            <person name="Szafranski K."/>
            <person name="Schliwa M."/>
        </authorList>
    </citation>
    <scope>NUCLEOTIDE SEQUENCE [LARGE SCALE GENOMIC DNA]</scope>
</reference>
<feature type="repeat" description="PPR" evidence="2">
    <location>
        <begin position="212"/>
        <end position="247"/>
    </location>
</feature>
<evidence type="ECO:0000313" key="5">
    <source>
        <dbReference type="Proteomes" id="UP000023152"/>
    </source>
</evidence>
<dbReference type="Pfam" id="PF13041">
    <property type="entry name" value="PPR_2"/>
    <property type="match status" value="1"/>
</dbReference>
<dbReference type="InterPro" id="IPR050872">
    <property type="entry name" value="PPR_P_subfamily"/>
</dbReference>
<dbReference type="Gene3D" id="1.25.40.10">
    <property type="entry name" value="Tetratricopeptide repeat domain"/>
    <property type="match status" value="2"/>
</dbReference>
<feature type="non-terminal residue" evidence="4">
    <location>
        <position position="1"/>
    </location>
</feature>
<dbReference type="Proteomes" id="UP000023152">
    <property type="component" value="Unassembled WGS sequence"/>
</dbReference>
<organism evidence="4 5">
    <name type="scientific">Reticulomyxa filosa</name>
    <dbReference type="NCBI Taxonomy" id="46433"/>
    <lineage>
        <taxon>Eukaryota</taxon>
        <taxon>Sar</taxon>
        <taxon>Rhizaria</taxon>
        <taxon>Retaria</taxon>
        <taxon>Foraminifera</taxon>
        <taxon>Monothalamids</taxon>
        <taxon>Reticulomyxidae</taxon>
        <taxon>Reticulomyxa</taxon>
    </lineage>
</organism>
<accession>X6NJI9</accession>
<dbReference type="OrthoDB" id="185373at2759"/>
<dbReference type="PANTHER" id="PTHR46128:SF356">
    <property type="entry name" value="PENTACOTRIPEPTIDE-REPEAT REGION OF PRORP DOMAIN-CONTAINING PROTEIN"/>
    <property type="match status" value="1"/>
</dbReference>
<dbReference type="PANTHER" id="PTHR46128">
    <property type="entry name" value="MITOCHONDRIAL GROUP I INTRON SPLICING FACTOR CCM1"/>
    <property type="match status" value="1"/>
</dbReference>
<dbReference type="AlphaFoldDB" id="X6NJI9"/>
<dbReference type="InterPro" id="IPR011990">
    <property type="entry name" value="TPR-like_helical_dom_sf"/>
</dbReference>
<feature type="transmembrane region" description="Helical" evidence="3">
    <location>
        <begin position="252"/>
        <end position="271"/>
    </location>
</feature>